<dbReference type="PANTHER" id="PTHR12472">
    <property type="entry name" value="RAB3-GAP REGULATORY DOMAIN"/>
    <property type="match status" value="1"/>
</dbReference>
<dbReference type="GO" id="GO:0031267">
    <property type="term" value="F:small GTPase binding"/>
    <property type="evidence" value="ECO:0007669"/>
    <property type="project" value="Ensembl"/>
</dbReference>
<accession>A0A8C2T3R8</accession>
<evidence type="ECO:0000259" key="7">
    <source>
        <dbReference type="Pfam" id="PF14656"/>
    </source>
</evidence>
<dbReference type="InterPro" id="IPR032839">
    <property type="entry name" value="RAB3GAP_N"/>
</dbReference>
<reference evidence="8" key="1">
    <citation type="submission" date="2015-11" db="EMBL/GenBank/DDBJ databases">
        <authorList>
            <consortium name="International Coturnix japonica Genome Analysis Consortium"/>
            <person name="Warren W."/>
            <person name="Burt D.W."/>
            <person name="Antin P.B."/>
            <person name="Lanford R."/>
            <person name="Gros J."/>
            <person name="Wilson R.K."/>
        </authorList>
    </citation>
    <scope>NUCLEOTIDE SEQUENCE [LARGE SCALE GENOMIC DNA]</scope>
</reference>
<dbReference type="GO" id="GO:0005886">
    <property type="term" value="C:plasma membrane"/>
    <property type="evidence" value="ECO:0007669"/>
    <property type="project" value="Ensembl"/>
</dbReference>
<evidence type="ECO:0000313" key="8">
    <source>
        <dbReference type="Ensembl" id="ENSCJPP00005007917.1"/>
    </source>
</evidence>
<comment type="similarity">
    <text evidence="2">Belongs to the Rab3-GAP regulatory subunit family.</text>
</comment>
<dbReference type="GO" id="GO:0097051">
    <property type="term" value="P:establishment of protein localization to endoplasmic reticulum membrane"/>
    <property type="evidence" value="ECO:0007669"/>
    <property type="project" value="Ensembl"/>
</dbReference>
<evidence type="ECO:0000259" key="6">
    <source>
        <dbReference type="Pfam" id="PF14655"/>
    </source>
</evidence>
<evidence type="ECO:0000256" key="5">
    <source>
        <dbReference type="SAM" id="MobiDB-lite"/>
    </source>
</evidence>
<feature type="region of interest" description="Disordered" evidence="5">
    <location>
        <begin position="138"/>
        <end position="161"/>
    </location>
</feature>
<dbReference type="GO" id="GO:0005829">
    <property type="term" value="C:cytosol"/>
    <property type="evidence" value="ECO:0007669"/>
    <property type="project" value="Ensembl"/>
</dbReference>
<dbReference type="GO" id="GO:2000786">
    <property type="term" value="P:positive regulation of autophagosome assembly"/>
    <property type="evidence" value="ECO:0007669"/>
    <property type="project" value="Ensembl"/>
</dbReference>
<feature type="domain" description="Rab3GAP regulatory subunit C-terminal" evidence="7">
    <location>
        <begin position="878"/>
        <end position="1472"/>
    </location>
</feature>
<dbReference type="GeneTree" id="ENSGT00390000005794"/>
<dbReference type="Pfam" id="PF14655">
    <property type="entry name" value="RAB3GAP2_N"/>
    <property type="match status" value="1"/>
</dbReference>
<name>A0A8C2T3R8_COTJA</name>
<keyword evidence="4" id="KW-0963">Cytoplasm</keyword>
<protein>
    <submittedName>
        <fullName evidence="8">RAB3 GTPase activating non-catalytic protein subunit 2</fullName>
    </submittedName>
</protein>
<dbReference type="GO" id="GO:0005096">
    <property type="term" value="F:GTPase activator activity"/>
    <property type="evidence" value="ECO:0007669"/>
    <property type="project" value="UniProtKB-KW"/>
</dbReference>
<keyword evidence="3" id="KW-0343">GTPase activation</keyword>
<dbReference type="Pfam" id="PF14656">
    <property type="entry name" value="RAB3GAP2_C"/>
    <property type="match status" value="1"/>
</dbReference>
<proteinExistence type="inferred from homology"/>
<evidence type="ECO:0000256" key="3">
    <source>
        <dbReference type="ARBA" id="ARBA00022468"/>
    </source>
</evidence>
<evidence type="ECO:0000313" key="9">
    <source>
        <dbReference type="Proteomes" id="UP000694412"/>
    </source>
</evidence>
<evidence type="ECO:0000256" key="2">
    <source>
        <dbReference type="ARBA" id="ARBA00008153"/>
    </source>
</evidence>
<dbReference type="GO" id="GO:0032991">
    <property type="term" value="C:protein-containing complex"/>
    <property type="evidence" value="ECO:0007669"/>
    <property type="project" value="Ensembl"/>
</dbReference>
<reference evidence="8" key="3">
    <citation type="submission" date="2025-09" db="UniProtKB">
        <authorList>
            <consortium name="Ensembl"/>
        </authorList>
    </citation>
    <scope>IDENTIFICATION</scope>
</reference>
<dbReference type="Ensembl" id="ENSCJPT00005012129.1">
    <property type="protein sequence ID" value="ENSCJPP00005007917.1"/>
    <property type="gene ID" value="ENSCJPG00005007185.1"/>
</dbReference>
<dbReference type="GO" id="GO:0005085">
    <property type="term" value="F:guanyl-nucleotide exchange factor activity"/>
    <property type="evidence" value="ECO:0007669"/>
    <property type="project" value="Ensembl"/>
</dbReference>
<organism evidence="8 9">
    <name type="scientific">Coturnix japonica</name>
    <name type="common">Japanese quail</name>
    <name type="synonym">Coturnix coturnix japonica</name>
    <dbReference type="NCBI Taxonomy" id="93934"/>
    <lineage>
        <taxon>Eukaryota</taxon>
        <taxon>Metazoa</taxon>
        <taxon>Chordata</taxon>
        <taxon>Craniata</taxon>
        <taxon>Vertebrata</taxon>
        <taxon>Euteleostomi</taxon>
        <taxon>Archelosauria</taxon>
        <taxon>Archosauria</taxon>
        <taxon>Dinosauria</taxon>
        <taxon>Saurischia</taxon>
        <taxon>Theropoda</taxon>
        <taxon>Coelurosauria</taxon>
        <taxon>Aves</taxon>
        <taxon>Neognathae</taxon>
        <taxon>Galloanserae</taxon>
        <taxon>Galliformes</taxon>
        <taxon>Phasianidae</taxon>
        <taxon>Perdicinae</taxon>
        <taxon>Coturnix</taxon>
    </lineage>
</organism>
<gene>
    <name evidence="8" type="primary">RAB3GAP2</name>
</gene>
<reference evidence="8" key="2">
    <citation type="submission" date="2025-08" db="UniProtKB">
        <authorList>
            <consortium name="Ensembl"/>
        </authorList>
    </citation>
    <scope>IDENTIFICATION</scope>
</reference>
<dbReference type="Proteomes" id="UP000694412">
    <property type="component" value="Chromosome 3"/>
</dbReference>
<comment type="subcellular location">
    <subcellularLocation>
        <location evidence="1">Cytoplasm</location>
    </subcellularLocation>
</comment>
<evidence type="ECO:0000256" key="4">
    <source>
        <dbReference type="ARBA" id="ARBA00022490"/>
    </source>
</evidence>
<feature type="domain" description="Rab3-GAP regulatory subunit N-terminal" evidence="6">
    <location>
        <begin position="183"/>
        <end position="607"/>
    </location>
</feature>
<dbReference type="InterPro" id="IPR029257">
    <property type="entry name" value="RAB3GAP2_C"/>
</dbReference>
<keyword evidence="9" id="KW-1185">Reference proteome</keyword>
<sequence>MGSHFPSPYPTGTPQRGCGAAVSAALMSRNHPHRCCYEDCLGIQRWNRKRWASHPTKSHGVRVHDARSTQRFNGFVEGGKGLLGSAHAAPAVREGGHCFRVGRLGGTMSCTLVPFGRFQDLEAARDFLCPHRRQGSAAAGRDSRESAGKPTNWEDGGWGAWDEAELPEPEEEESASKNQRNYWLQDCVLSLSPTNDLMVIANEQKAVFLVSKWKQSDKGKEEMQYAVGWSGCLSVEEGECVSSVLCIPLASQKRSSTGRPDWTCIVVGFTSGYVRFYTESGVLLLAQLLNEDPVLQLKCRTYEIPRHPGVTEQNEELSILYPAAIVTIDGFSLFQSLRACRNQVARAAASGNENVQPPPLAYKKWGLQDVDTIVDHASVGIMTLSPFDQMKTASNIGGYNAAIKNSPPAMSQYVTVGSNPFTGFFFALEGSSQPLLSHVALAVASKLTSALFHAASGWLGWKSKHEEEPVQKQKPKVEPATPLAVRFGIPDSRRHGEKICLSPCNTLAAVTDDFGRVILLDVTRGLAIRMWKGYRDAEVGWIQTVEDLHERETEKIDYSPFGNAQCPSRVAQFLVIYAPRRGILEVWSTQQGPRVGAFNVGKHCRLLYPGYKIMGLNNITSQGWQPQTYQICLVDPVSGSVKTVHVPFHFALSDKKSERAKDMHLVKKLNALLKAKTSDLDLIEAEAKELILDIKYPATKKQALESILTSERVPLSSLTNITQTLMDNLEKQELECVDEGLLQFCANKLKLLHLYETVSKLNSQSIQEDTLPSDNDLAKLLRLEEKDFHRLQALLENYKKENAQNVTQFADEKDDVLPVKMFLEYLECENDAINVKNMEDDECVTLGSFFFWKCLCGESSAEEICRALESAGFSPQILLSLLLNLWLSKEKDILEKPDSTSCLHTMLTLLSKMKVAIDESWDTQSVSPWWQQMRTACIQSERNAAALLSAYVGHSVTAQIIDSVTEKKFSQIAVGSDTESWEALSLDAEYWKLLLKQLEDCLILQTLLHSKVSKKTIKVSSLQSEPLGRLSVKKLLEGGKGGIADTVAKWVFKQGFNPLVLNLAQHRNNTDNTEESEEMHASVFLEEPEVDENLETILELLQLAYQQFPCSLEVDVLHAHCCWEYVVQWNKDPEEACFLIRSIDHLRCIMNAHVQHGIALMMWNTFIVKRLSSATYLMDKVGKAPKDRLCRRDVGMSDTAMTAFLGCCSDLLQTLLEADVSSDEMQAPVLDTEDAWMSVEGPVSIVELALEQKRIHYPLVEHQFVLCTVLYAIMRFSMKSVKPLSLFDSKGKNAFFKDLTSIQLLPSGDMDPNVLSIRQQFLLKVVSAAVQMLCSQKAKEASEEELFPFEKARNWPTLAVDLAQYLQISEDVVKMHYVCELYSYGMDHLGEEAFLQVSDKEVLASQLLILAGQRLAFALLQIQTKEGMELFARLPPTLCTWLKAMDPQELQNVQVPIATTAKLVNRVIEHLPENHGQYSLALNLIEAVEAISS</sequence>
<evidence type="ECO:0000256" key="1">
    <source>
        <dbReference type="ARBA" id="ARBA00004496"/>
    </source>
</evidence>
<dbReference type="InterPro" id="IPR026059">
    <property type="entry name" value="Rab3GAP2"/>
</dbReference>
<dbReference type="PANTHER" id="PTHR12472:SF0">
    <property type="entry name" value="RAB3 GTPASE-ACTIVATING PROTEIN NON-CATALYTIC SUBUNIT"/>
    <property type="match status" value="1"/>
</dbReference>
<dbReference type="GO" id="GO:1903373">
    <property type="term" value="P:positive regulation of endoplasmic reticulum tubular network organization"/>
    <property type="evidence" value="ECO:0007669"/>
    <property type="project" value="Ensembl"/>
</dbReference>